<dbReference type="Gene3D" id="3.40.50.300">
    <property type="entry name" value="P-loop containing nucleotide triphosphate hydrolases"/>
    <property type="match status" value="1"/>
</dbReference>
<accession>A0A812TBI3</accession>
<name>A0A812TBI3_9DINO</name>
<dbReference type="Proteomes" id="UP000601435">
    <property type="component" value="Unassembled WGS sequence"/>
</dbReference>
<gene>
    <name evidence="2" type="primary">pif1</name>
    <name evidence="2" type="ORF">SNEC2469_LOCUS15144</name>
</gene>
<dbReference type="PANTHER" id="PTHR47642">
    <property type="entry name" value="ATP-DEPENDENT DNA HELICASE"/>
    <property type="match status" value="1"/>
</dbReference>
<reference evidence="2" key="1">
    <citation type="submission" date="2021-02" db="EMBL/GenBank/DDBJ databases">
        <authorList>
            <person name="Dougan E. K."/>
            <person name="Rhodes N."/>
            <person name="Thang M."/>
            <person name="Chan C."/>
        </authorList>
    </citation>
    <scope>NUCLEOTIDE SEQUENCE</scope>
</reference>
<feature type="non-terminal residue" evidence="2">
    <location>
        <position position="1306"/>
    </location>
</feature>
<evidence type="ECO:0000313" key="3">
    <source>
        <dbReference type="Proteomes" id="UP000601435"/>
    </source>
</evidence>
<dbReference type="InterPro" id="IPR051055">
    <property type="entry name" value="PIF1_helicase"/>
</dbReference>
<comment type="caution">
    <text evidence="2">The sequence shown here is derived from an EMBL/GenBank/DDBJ whole genome shotgun (WGS) entry which is preliminary data.</text>
</comment>
<proteinExistence type="predicted"/>
<organism evidence="2 3">
    <name type="scientific">Symbiodinium necroappetens</name>
    <dbReference type="NCBI Taxonomy" id="1628268"/>
    <lineage>
        <taxon>Eukaryota</taxon>
        <taxon>Sar</taxon>
        <taxon>Alveolata</taxon>
        <taxon>Dinophyceae</taxon>
        <taxon>Suessiales</taxon>
        <taxon>Symbiodiniaceae</taxon>
        <taxon>Symbiodinium</taxon>
    </lineage>
</organism>
<evidence type="ECO:0000256" key="1">
    <source>
        <dbReference type="SAM" id="MobiDB-lite"/>
    </source>
</evidence>
<dbReference type="OrthoDB" id="432234at2759"/>
<protein>
    <submittedName>
        <fullName evidence="2">Pif1 protein</fullName>
    </submittedName>
</protein>
<dbReference type="SUPFAM" id="SSF52540">
    <property type="entry name" value="P-loop containing nucleoside triphosphate hydrolases"/>
    <property type="match status" value="2"/>
</dbReference>
<dbReference type="EMBL" id="CAJNJA010024555">
    <property type="protein sequence ID" value="CAE7528112.1"/>
    <property type="molecule type" value="Genomic_DNA"/>
</dbReference>
<keyword evidence="3" id="KW-1185">Reference proteome</keyword>
<dbReference type="InterPro" id="IPR027417">
    <property type="entry name" value="P-loop_NTPase"/>
</dbReference>
<feature type="region of interest" description="Disordered" evidence="1">
    <location>
        <begin position="338"/>
        <end position="374"/>
    </location>
</feature>
<sequence length="1306" mass="148604">KGAITSALVFYRNNDASIFSAAQDRIGQFAGDAMLGGCLSRLRKHQDRKKAARGRNAQEKAAARRRAAQVSRAQEWNSCLDRRRSQAQFTDLEEEDHRQRMATAQISLTRKFPVAFSSVPDSWQSPLAAAFSRFAKYYAWTMCSQCERLQPVKFRPAMARSRCKASAMIRACRYCQKGIGYWAPTPAEIPKPLRKLSQPVVQALRLFQVNIGRPERAFQGYHVHTAATRFSWEESTVEERLAALQEPDWRRGRKAYEYLISCADSSYSEFLKAHTSFLRRRKRDIAAGDVDPYRPIPFLPMNFMETIGLECAVWPHLYWTTNMCETFIRSQDIRRQNRRPNAVAANMSESSDSDRSEDPEIGEPTGGQQKQRHSAKGSFLAKVFSSVIGYGADRELSQFVYDLWLWSSLGAAKHVQGTTLRGALASKTFSPAYWQTLHQGLVDCVQQIGFPHLFITIAPYEPSAPYHAWIEDELSKMLRTRTNLPAAETFHLAHLLLQVAEGLISGTNRQAAAKRRRWTEHVLAAEDPDRKTVKEIFGRLEFQDGKRKRHVGPAQSYHGSGRTHLHLLVWLDNPEAIPWQRILRADLPREEPELRGWTGTTAANVRAWMPDVLGAMCCHMDVQTGDGRELLLQYAASYSAKFSDQFATSWLNEEATDYHLARRILSEYHPLEPEMWLQLAGQTFRQVVMTGIVKRVSIKIPWKEWPDRQLEAYMKCTWRREDHSFLQYLRLSNKNGSKRKNKRRVLVAALTRSRMTDEFYGQWLVLNIPFRQVDELWDERVERVPEGYRMLALCLLKKPGLWERPLQVREQLKLAGYREAPMNNILQMLVAHTTIIKAYLLGSLRLEDDPHPAAEHVAAPELGFRGQLEPEQAAALANIKNMVMWALRRRYPDEATAEALQEYLGRPESQRPRNAKPLCVLGPAGSGKSTCVQVAIQRAVEAGAHVGIACPTGMLASSYREKFPDLDVDTLHGMFLLHKEQHHTWECMANYDMVVIDEVGQLSQKTFERILWLWDNADRRPALIFVGDFHQLRGMDGTRATDSPRWQHVVKRHLRTMRRCKCAELKWKLELLRTAKPSREQLHRIIRGHRAMPDRGPGLSPEPTNLDMEGMLGEWPDATFVTVTRRAASVLNDLAVEALFKDERPCAVVPADYESNLENYDQYGQLVDCQPVHLPIYLGMHVTLTRNVNKGIGFVNGMTATVVAVRGTTVVVRTKAGRILTVFPITDTEVMIGGAQCRSTCLPLRLGYATTLVKVQGATLSRVILWLDKANVEAAGYVALSRVQRDEDWKFIGHVTPHHFTPAAGV</sequence>
<evidence type="ECO:0000313" key="2">
    <source>
        <dbReference type="EMBL" id="CAE7528112.1"/>
    </source>
</evidence>
<dbReference type="Pfam" id="PF13604">
    <property type="entry name" value="AAA_30"/>
    <property type="match status" value="1"/>
</dbReference>